<keyword evidence="6" id="KW-0686">Riboflavin biosynthesis</keyword>
<dbReference type="InterPro" id="IPR026017">
    <property type="entry name" value="Lumazine-bd_dom"/>
</dbReference>
<reference evidence="12 13" key="1">
    <citation type="journal article" date="2016" name="BMC Genomics">
        <title>Genomic analysis of the nitrate-respiring Sphingopyxis granuli (formerly Sphingomonas macrogoltabida) strain TFA.</title>
        <authorList>
            <person name="Garcia-Romero I."/>
            <person name="Perez-Pulido A.J."/>
            <person name="Gonzalez-Flores Y.E."/>
            <person name="Reyes-Ramirez F."/>
            <person name="Santero E."/>
            <person name="Floriano B."/>
        </authorList>
    </citation>
    <scope>NUCLEOTIDE SEQUENCE [LARGE SCALE GENOMIC DNA]</scope>
    <source>
        <strain evidence="12 13">TFA</strain>
    </source>
</reference>
<accession>A0AA86GGW7</accession>
<name>A0AA86GGW7_9SPHN</name>
<dbReference type="InterPro" id="IPR023366">
    <property type="entry name" value="ATP_synth_asu-like_sf"/>
</dbReference>
<dbReference type="Gene3D" id="2.40.30.20">
    <property type="match status" value="2"/>
</dbReference>
<evidence type="ECO:0000256" key="2">
    <source>
        <dbReference type="ARBA" id="ARBA00002803"/>
    </source>
</evidence>
<dbReference type="EC" id="2.5.1.9" evidence="4 9"/>
<dbReference type="EMBL" id="CP012199">
    <property type="protein sequence ID" value="AMG72762.1"/>
    <property type="molecule type" value="Genomic_DNA"/>
</dbReference>
<keyword evidence="8" id="KW-0677">Repeat</keyword>
<evidence type="ECO:0000256" key="8">
    <source>
        <dbReference type="ARBA" id="ARBA00022737"/>
    </source>
</evidence>
<dbReference type="GO" id="GO:0009231">
    <property type="term" value="P:riboflavin biosynthetic process"/>
    <property type="evidence" value="ECO:0007669"/>
    <property type="project" value="UniProtKB-KW"/>
</dbReference>
<proteinExistence type="predicted"/>
<feature type="repeat" description="Lumazine-binding" evidence="10">
    <location>
        <begin position="104"/>
        <end position="205"/>
    </location>
</feature>
<evidence type="ECO:0000256" key="9">
    <source>
        <dbReference type="NCBIfam" id="TIGR00187"/>
    </source>
</evidence>
<protein>
    <recommendedName>
        <fullName evidence="5 9">Riboflavin synthase</fullName>
        <ecNumber evidence="4 9">2.5.1.9</ecNumber>
    </recommendedName>
</protein>
<sequence length="208" mass="21500">MFTGLITDIGTIRSREDRGDARLVIGTAYDVSGIDLGASIACSGACLTVVDKGVDDGGNGPGGWFAVDASAETLACTAPGMWDAGRRLNLERALKVGDELGGHIVTGHVDAVGRIVSVEPVGDSVKVTVEAPASLAPHIAPKGSITLDGVSLTVNEVTDQADGTAHFTLNIIPHTQEMTTLDEAAAGRPVNLEIDILARYLARMQARG</sequence>
<dbReference type="Proteomes" id="UP000058599">
    <property type="component" value="Chromosome"/>
</dbReference>
<dbReference type="NCBIfam" id="TIGR00187">
    <property type="entry name" value="ribE"/>
    <property type="match status" value="1"/>
</dbReference>
<comment type="catalytic activity">
    <reaction evidence="1">
        <text>2 6,7-dimethyl-8-(1-D-ribityl)lumazine + H(+) = 5-amino-6-(D-ribitylamino)uracil + riboflavin</text>
        <dbReference type="Rhea" id="RHEA:20772"/>
        <dbReference type="ChEBI" id="CHEBI:15378"/>
        <dbReference type="ChEBI" id="CHEBI:15934"/>
        <dbReference type="ChEBI" id="CHEBI:57986"/>
        <dbReference type="ChEBI" id="CHEBI:58201"/>
        <dbReference type="EC" id="2.5.1.9"/>
    </reaction>
</comment>
<evidence type="ECO:0000256" key="7">
    <source>
        <dbReference type="ARBA" id="ARBA00022679"/>
    </source>
</evidence>
<gene>
    <name evidence="12" type="primary">ribE</name>
    <name evidence="12" type="ORF">SGRAN_0366</name>
</gene>
<dbReference type="RefSeq" id="WP_067180245.1">
    <property type="nucleotide sequence ID" value="NZ_CP012199.1"/>
</dbReference>
<feature type="domain" description="Lumazine-binding" evidence="11">
    <location>
        <begin position="1"/>
        <end position="103"/>
    </location>
</feature>
<evidence type="ECO:0000259" key="11">
    <source>
        <dbReference type="PROSITE" id="PS51177"/>
    </source>
</evidence>
<keyword evidence="13" id="KW-1185">Reference proteome</keyword>
<evidence type="ECO:0000256" key="6">
    <source>
        <dbReference type="ARBA" id="ARBA00022619"/>
    </source>
</evidence>
<organism evidence="12 13">
    <name type="scientific">Sphingopyxis granuli</name>
    <dbReference type="NCBI Taxonomy" id="267128"/>
    <lineage>
        <taxon>Bacteria</taxon>
        <taxon>Pseudomonadati</taxon>
        <taxon>Pseudomonadota</taxon>
        <taxon>Alphaproteobacteria</taxon>
        <taxon>Sphingomonadales</taxon>
        <taxon>Sphingomonadaceae</taxon>
        <taxon>Sphingopyxis</taxon>
    </lineage>
</organism>
<dbReference type="InterPro" id="IPR017938">
    <property type="entry name" value="Riboflavin_synthase-like_b-brl"/>
</dbReference>
<evidence type="ECO:0000256" key="1">
    <source>
        <dbReference type="ARBA" id="ARBA00000968"/>
    </source>
</evidence>
<dbReference type="SUPFAM" id="SSF63380">
    <property type="entry name" value="Riboflavin synthase domain-like"/>
    <property type="match status" value="2"/>
</dbReference>
<evidence type="ECO:0000256" key="5">
    <source>
        <dbReference type="ARBA" id="ARBA00013950"/>
    </source>
</evidence>
<evidence type="ECO:0000256" key="4">
    <source>
        <dbReference type="ARBA" id="ARBA00012827"/>
    </source>
</evidence>
<dbReference type="Pfam" id="PF00677">
    <property type="entry name" value="Lum_binding"/>
    <property type="match status" value="2"/>
</dbReference>
<evidence type="ECO:0000256" key="3">
    <source>
        <dbReference type="ARBA" id="ARBA00004887"/>
    </source>
</evidence>
<dbReference type="PANTHER" id="PTHR21098">
    <property type="entry name" value="RIBOFLAVIN SYNTHASE ALPHA CHAIN"/>
    <property type="match status" value="1"/>
</dbReference>
<dbReference type="AlphaFoldDB" id="A0AA86GGW7"/>
<feature type="domain" description="Lumazine-binding" evidence="11">
    <location>
        <begin position="104"/>
        <end position="205"/>
    </location>
</feature>
<comment type="function">
    <text evidence="2">Catalyzes the dismutation of two molecules of 6,7-dimethyl-8-ribityllumazine, resulting in the formation of riboflavin and 5-amino-6-(D-ribitylamino)uracil.</text>
</comment>
<evidence type="ECO:0000313" key="13">
    <source>
        <dbReference type="Proteomes" id="UP000058599"/>
    </source>
</evidence>
<dbReference type="GO" id="GO:0004746">
    <property type="term" value="F:riboflavin synthase activity"/>
    <property type="evidence" value="ECO:0007669"/>
    <property type="project" value="UniProtKB-UniRule"/>
</dbReference>
<dbReference type="FunFam" id="2.40.30.20:FF:000004">
    <property type="entry name" value="Riboflavin synthase, alpha subunit"/>
    <property type="match status" value="1"/>
</dbReference>
<dbReference type="PIRSF" id="PIRSF000498">
    <property type="entry name" value="Riboflavin_syn_A"/>
    <property type="match status" value="1"/>
</dbReference>
<feature type="repeat" description="Lumazine-binding" evidence="10">
    <location>
        <begin position="1"/>
        <end position="103"/>
    </location>
</feature>
<keyword evidence="7 12" id="KW-0808">Transferase</keyword>
<evidence type="ECO:0000313" key="12">
    <source>
        <dbReference type="EMBL" id="AMG72762.1"/>
    </source>
</evidence>
<comment type="pathway">
    <text evidence="3">Cofactor biosynthesis; riboflavin biosynthesis; riboflavin from 2-hydroxy-3-oxobutyl phosphate and 5-amino-6-(D-ribitylamino)uracil: step 2/2.</text>
</comment>
<evidence type="ECO:0000256" key="10">
    <source>
        <dbReference type="PROSITE-ProRule" id="PRU00524"/>
    </source>
</evidence>
<dbReference type="NCBIfam" id="NF006767">
    <property type="entry name" value="PRK09289.1"/>
    <property type="match status" value="1"/>
</dbReference>
<dbReference type="PANTHER" id="PTHR21098:SF12">
    <property type="entry name" value="RIBOFLAVIN SYNTHASE"/>
    <property type="match status" value="1"/>
</dbReference>
<dbReference type="InterPro" id="IPR001783">
    <property type="entry name" value="Lumazine-bd"/>
</dbReference>
<dbReference type="CDD" id="cd00402">
    <property type="entry name" value="Riboflavin_synthase_like"/>
    <property type="match status" value="1"/>
</dbReference>
<dbReference type="PROSITE" id="PS51177">
    <property type="entry name" value="LUMAZINE_BIND"/>
    <property type="match status" value="2"/>
</dbReference>
<dbReference type="KEGG" id="sgi:SGRAN_0366"/>